<feature type="chain" id="PRO_5034199688" evidence="2">
    <location>
        <begin position="25"/>
        <end position="271"/>
    </location>
</feature>
<protein>
    <submittedName>
        <fullName evidence="4">Short-chain collagen C4-like</fullName>
    </submittedName>
</protein>
<organism evidence="3 4">
    <name type="scientific">Crassostrea virginica</name>
    <name type="common">Eastern oyster</name>
    <dbReference type="NCBI Taxonomy" id="6565"/>
    <lineage>
        <taxon>Eukaryota</taxon>
        <taxon>Metazoa</taxon>
        <taxon>Spiralia</taxon>
        <taxon>Lophotrochozoa</taxon>
        <taxon>Mollusca</taxon>
        <taxon>Bivalvia</taxon>
        <taxon>Autobranchia</taxon>
        <taxon>Pteriomorphia</taxon>
        <taxon>Ostreida</taxon>
        <taxon>Ostreoidea</taxon>
        <taxon>Ostreidae</taxon>
        <taxon>Crassostrea</taxon>
    </lineage>
</organism>
<feature type="signal peptide" evidence="2">
    <location>
        <begin position="1"/>
        <end position="24"/>
    </location>
</feature>
<keyword evidence="1" id="KW-0175">Coiled coil</keyword>
<keyword evidence="3" id="KW-1185">Reference proteome</keyword>
<evidence type="ECO:0000313" key="4">
    <source>
        <dbReference type="RefSeq" id="XP_022301576.1"/>
    </source>
</evidence>
<evidence type="ECO:0000256" key="1">
    <source>
        <dbReference type="SAM" id="Coils"/>
    </source>
</evidence>
<evidence type="ECO:0000256" key="2">
    <source>
        <dbReference type="SAM" id="SignalP"/>
    </source>
</evidence>
<reference evidence="4" key="1">
    <citation type="submission" date="2025-08" db="UniProtKB">
        <authorList>
            <consortium name="RefSeq"/>
        </authorList>
    </citation>
    <scope>IDENTIFICATION</scope>
    <source>
        <tissue evidence="4">Whole sample</tissue>
    </source>
</reference>
<dbReference type="Proteomes" id="UP000694844">
    <property type="component" value="Chromosome 8"/>
</dbReference>
<dbReference type="PANTHER" id="PTHR24024:SF18">
    <property type="entry name" value="SHORT-CHAIN COLLAGEN C4-LIKE"/>
    <property type="match status" value="1"/>
</dbReference>
<dbReference type="InterPro" id="IPR051077">
    <property type="entry name" value="Ca-dependent_lectin"/>
</dbReference>
<gene>
    <name evidence="4" type="primary">LOC111109661</name>
</gene>
<proteinExistence type="predicted"/>
<dbReference type="AlphaFoldDB" id="A0A8B8BEV5"/>
<dbReference type="GeneID" id="111109661"/>
<dbReference type="OrthoDB" id="6086925at2759"/>
<accession>A0A8B8BEV5</accession>
<name>A0A8B8BEV5_CRAVI</name>
<feature type="coiled-coil region" evidence="1">
    <location>
        <begin position="61"/>
        <end position="88"/>
    </location>
</feature>
<dbReference type="RefSeq" id="XP_022301576.1">
    <property type="nucleotide sequence ID" value="XM_022445868.1"/>
</dbReference>
<sequence>MVPCKIITVTSFLFSLLGQRSCQGSDKQSRLLVSDPTYLLSQLESLTQEVNTLKTVSSQENQALKSKLDDQNTEIASLRSQISTLTQKVNAQGSTFTVWGKKTCPSVSGTENLYSGITSGSNYADKGNGVNTLCMPHDPEKLIYGLTVINSDDVGHIYGSEYQFSTHRMHIQEDVPCAVCRVEMASSTIMIPGKLSCPPNWRKQYTGFLTSNWHAYQGTEYLCLDLDPDFVEGSRSDQNGRLFYPVRTVCGSLPCPPYENGDLVSCVICSK</sequence>
<evidence type="ECO:0000313" key="3">
    <source>
        <dbReference type="Proteomes" id="UP000694844"/>
    </source>
</evidence>
<dbReference type="KEGG" id="cvn:111109661"/>
<keyword evidence="2" id="KW-0732">Signal</keyword>
<dbReference type="GO" id="GO:0005615">
    <property type="term" value="C:extracellular space"/>
    <property type="evidence" value="ECO:0007669"/>
    <property type="project" value="TreeGrafter"/>
</dbReference>
<dbReference type="PANTHER" id="PTHR24024">
    <property type="entry name" value="PULMONARY SURFACTANT-ASSOCIATED PROTEIN A"/>
    <property type="match status" value="1"/>
</dbReference>